<feature type="transmembrane region" description="Helical" evidence="1">
    <location>
        <begin position="350"/>
        <end position="372"/>
    </location>
</feature>
<evidence type="ECO:0000313" key="2">
    <source>
        <dbReference type="EMBL" id="EAY29682.1"/>
    </source>
</evidence>
<feature type="transmembrane region" description="Helical" evidence="1">
    <location>
        <begin position="208"/>
        <end position="235"/>
    </location>
</feature>
<evidence type="ECO:0000256" key="1">
    <source>
        <dbReference type="SAM" id="Phobius"/>
    </source>
</evidence>
<feature type="transmembrane region" description="Helical" evidence="1">
    <location>
        <begin position="421"/>
        <end position="437"/>
    </location>
</feature>
<dbReference type="RefSeq" id="WP_002696178.1">
    <property type="nucleotide sequence ID" value="NZ_AAWS01000010.1"/>
</dbReference>
<feature type="transmembrane region" description="Helical" evidence="1">
    <location>
        <begin position="255"/>
        <end position="284"/>
    </location>
</feature>
<gene>
    <name evidence="2" type="ORF">M23134_00566</name>
</gene>
<comment type="caution">
    <text evidence="2">The sequence shown here is derived from an EMBL/GenBank/DDBJ whole genome shotgun (WGS) entry which is preliminary data.</text>
</comment>
<accession>A1ZJE6</accession>
<keyword evidence="1" id="KW-0812">Transmembrane</keyword>
<dbReference type="AlphaFoldDB" id="A1ZJE6"/>
<keyword evidence="3" id="KW-1185">Reference proteome</keyword>
<feature type="transmembrane region" description="Helical" evidence="1">
    <location>
        <begin position="291"/>
        <end position="309"/>
    </location>
</feature>
<organism evidence="2 3">
    <name type="scientific">Microscilla marina ATCC 23134</name>
    <dbReference type="NCBI Taxonomy" id="313606"/>
    <lineage>
        <taxon>Bacteria</taxon>
        <taxon>Pseudomonadati</taxon>
        <taxon>Bacteroidota</taxon>
        <taxon>Cytophagia</taxon>
        <taxon>Cytophagales</taxon>
        <taxon>Microscillaceae</taxon>
        <taxon>Microscilla</taxon>
    </lineage>
</organism>
<name>A1ZJE6_MICM2</name>
<dbReference type="eggNOG" id="COG0463">
    <property type="taxonomic scope" value="Bacteria"/>
</dbReference>
<feature type="transmembrane region" description="Helical" evidence="1">
    <location>
        <begin position="37"/>
        <end position="59"/>
    </location>
</feature>
<feature type="transmembrane region" description="Helical" evidence="1">
    <location>
        <begin position="164"/>
        <end position="187"/>
    </location>
</feature>
<sequence length="474" mass="55052">MALIGQPRVTLNLRLVIFVLGSAIGYIWVSYFTHRVWFYQFIALYAGLFGVYGWFVHWVLKPGNVVSVRQIQWLGVLLRLIPLWMIPNLSDDFFRFYWDGKLLVNGYNPYLLLPKDFILTPEASTLGFTQVLYEAMNSPTHYTIYPPFNQALFATAPWLFPHSLLGGAVVMRCWIILGEIGLLWLLPKLLQMLGKPPKAMAWYVFNPYIVLELTANLHFEGVMIFMLLLAIYWLVKGGYLHTTSHPPKDRQAQPIYFILSVVAFTLAVNTKLIPLIFLPALFWFLGFKRSLLYYSLVGLLTALLFMFFITPDFIAKFQDSFNLYFQKFEFNASVYYVLRWIGYQTHGYNRIAFFGIVLSIIASLGALAMALYPVRKVVVHQLLHKMLFILTFYYLMATIVHPWYISVIVGLAVFTPYRFPMVWSAMLGLTYYAYSTTPYQENLWLVAVEYAVVLGWLGMELVRHWPARRSLHKL</sequence>
<dbReference type="Proteomes" id="UP000004095">
    <property type="component" value="Unassembled WGS sequence"/>
</dbReference>
<evidence type="ECO:0000313" key="3">
    <source>
        <dbReference type="Proteomes" id="UP000004095"/>
    </source>
</evidence>
<feature type="transmembrane region" description="Helical" evidence="1">
    <location>
        <begin position="443"/>
        <end position="462"/>
    </location>
</feature>
<reference evidence="2 3" key="1">
    <citation type="submission" date="2007-01" db="EMBL/GenBank/DDBJ databases">
        <authorList>
            <person name="Haygood M."/>
            <person name="Podell S."/>
            <person name="Anderson C."/>
            <person name="Hopkinson B."/>
            <person name="Roe K."/>
            <person name="Barbeau K."/>
            <person name="Gaasterland T."/>
            <person name="Ferriera S."/>
            <person name="Johnson J."/>
            <person name="Kravitz S."/>
            <person name="Beeson K."/>
            <person name="Sutton G."/>
            <person name="Rogers Y.-H."/>
            <person name="Friedman R."/>
            <person name="Frazier M."/>
            <person name="Venter J.C."/>
        </authorList>
    </citation>
    <scope>NUCLEOTIDE SEQUENCE [LARGE SCALE GENOMIC DNA]</scope>
    <source>
        <strain evidence="2 3">ATCC 23134</strain>
    </source>
</reference>
<feature type="transmembrane region" description="Helical" evidence="1">
    <location>
        <begin position="392"/>
        <end position="414"/>
    </location>
</feature>
<dbReference type="EMBL" id="AAWS01000010">
    <property type="protein sequence ID" value="EAY29682.1"/>
    <property type="molecule type" value="Genomic_DNA"/>
</dbReference>
<feature type="transmembrane region" description="Helical" evidence="1">
    <location>
        <begin position="71"/>
        <end position="89"/>
    </location>
</feature>
<dbReference type="Pfam" id="PF26314">
    <property type="entry name" value="MptA_B_family"/>
    <property type="match status" value="1"/>
</dbReference>
<dbReference type="OrthoDB" id="1491846at2"/>
<keyword evidence="1" id="KW-0472">Membrane</keyword>
<protein>
    <submittedName>
        <fullName evidence="2">Membrane protein, putative</fullName>
    </submittedName>
</protein>
<feature type="transmembrane region" description="Helical" evidence="1">
    <location>
        <begin position="12"/>
        <end position="31"/>
    </location>
</feature>
<proteinExistence type="predicted"/>
<keyword evidence="1" id="KW-1133">Transmembrane helix</keyword>